<accession>A0A4Q1JGY4</accession>
<name>A0A4Q1JGY4_SALER</name>
<dbReference type="EMBL" id="RSEO01000001">
    <property type="protein sequence ID" value="RXQ38494.1"/>
    <property type="molecule type" value="Genomic_DNA"/>
</dbReference>
<gene>
    <name evidence="2" type="ORF">EI538_00985</name>
</gene>
<dbReference type="Proteomes" id="UP000290660">
    <property type="component" value="Unassembled WGS sequence"/>
</dbReference>
<evidence type="ECO:0000256" key="1">
    <source>
        <dbReference type="SAM" id="Phobius"/>
    </source>
</evidence>
<evidence type="ECO:0000313" key="3">
    <source>
        <dbReference type="Proteomes" id="UP000290660"/>
    </source>
</evidence>
<organism evidence="2 3">
    <name type="scientific">Salmonella enterica</name>
    <name type="common">Salmonella choleraesuis</name>
    <dbReference type="NCBI Taxonomy" id="28901"/>
    <lineage>
        <taxon>Bacteria</taxon>
        <taxon>Pseudomonadati</taxon>
        <taxon>Pseudomonadota</taxon>
        <taxon>Gammaproteobacteria</taxon>
        <taxon>Enterobacterales</taxon>
        <taxon>Enterobacteriaceae</taxon>
        <taxon>Salmonella</taxon>
    </lineage>
</organism>
<keyword evidence="1" id="KW-1133">Transmembrane helix</keyword>
<feature type="transmembrane region" description="Helical" evidence="1">
    <location>
        <begin position="35"/>
        <end position="55"/>
    </location>
</feature>
<proteinExistence type="predicted"/>
<keyword evidence="1" id="KW-0472">Membrane</keyword>
<keyword evidence="1" id="KW-0812">Transmembrane</keyword>
<sequence>MKESMLTIGIMEMSLEKVYLLGGDCDIILTNMTNVILFIMLILLWMFTWFFSGLLNNYYG</sequence>
<protein>
    <submittedName>
        <fullName evidence="2">Uncharacterized protein</fullName>
    </submittedName>
</protein>
<evidence type="ECO:0000313" key="2">
    <source>
        <dbReference type="EMBL" id="RXQ38494.1"/>
    </source>
</evidence>
<reference evidence="2 3" key="1">
    <citation type="submission" date="2018-12" db="EMBL/GenBank/DDBJ databases">
        <title>Identification of serotype of rogose Salmonella by whole genome sequencing.</title>
        <authorList>
            <person name="Sacchi C.T."/>
            <person name="Goncalves C.R."/>
            <person name="Tiba-Casas M.R."/>
        </authorList>
    </citation>
    <scope>NUCLEOTIDE SEQUENCE [LARGE SCALE GENOMIC DNA]</scope>
    <source>
        <strain evidence="2 3">169_17</strain>
    </source>
</reference>
<dbReference type="AlphaFoldDB" id="A0A4Q1JGY4"/>
<comment type="caution">
    <text evidence="2">The sequence shown here is derived from an EMBL/GenBank/DDBJ whole genome shotgun (WGS) entry which is preliminary data.</text>
</comment>